<dbReference type="PANTHER" id="PTHR46798">
    <property type="entry name" value="OS09G0511500 PROTEIN"/>
    <property type="match status" value="1"/>
</dbReference>
<organism evidence="3 4">
    <name type="scientific">Acer saccharum</name>
    <name type="common">Sugar maple</name>
    <dbReference type="NCBI Taxonomy" id="4024"/>
    <lineage>
        <taxon>Eukaryota</taxon>
        <taxon>Viridiplantae</taxon>
        <taxon>Streptophyta</taxon>
        <taxon>Embryophyta</taxon>
        <taxon>Tracheophyta</taxon>
        <taxon>Spermatophyta</taxon>
        <taxon>Magnoliopsida</taxon>
        <taxon>eudicotyledons</taxon>
        <taxon>Gunneridae</taxon>
        <taxon>Pentapetalae</taxon>
        <taxon>rosids</taxon>
        <taxon>malvids</taxon>
        <taxon>Sapindales</taxon>
        <taxon>Sapindaceae</taxon>
        <taxon>Hippocastanoideae</taxon>
        <taxon>Acereae</taxon>
        <taxon>Acer</taxon>
    </lineage>
</organism>
<gene>
    <name evidence="3" type="ORF">LWI29_015400</name>
</gene>
<name>A0AA39TRR4_ACESA</name>
<dbReference type="PROSITE" id="PS50089">
    <property type="entry name" value="ZF_RING_2"/>
    <property type="match status" value="1"/>
</dbReference>
<keyword evidence="1" id="KW-0862">Zinc</keyword>
<keyword evidence="1" id="KW-0863">Zinc-finger</keyword>
<feature type="domain" description="RING-type" evidence="2">
    <location>
        <begin position="21"/>
        <end position="66"/>
    </location>
</feature>
<keyword evidence="4" id="KW-1185">Reference proteome</keyword>
<sequence>MSESELSSPVVSSVENPEPLCSICLEEISATCGRTVVTLQCSHIFHLDYIGSAFNVAGIMQCPNCRQIENGEWLCFENRDSETDMEQNFNQDVEDQEPEMGNGLAKSRPLAIVLGGHFLPFVSRSSLPFSKVSHWSALENVQSGWHAFFFRSGWVDQEVEYEGMEPLESCLLFTLGCSGAIAKWSWKCRFHCDNEQVRSVFEYCGVPSKFESLFTAEQLQPGSQHAALPTATPRCLLSDACSCHYSSSETLCSAPSTSSTSR</sequence>
<protein>
    <recommendedName>
        <fullName evidence="2">RING-type domain-containing protein</fullName>
    </recommendedName>
</protein>
<evidence type="ECO:0000259" key="2">
    <source>
        <dbReference type="PROSITE" id="PS50089"/>
    </source>
</evidence>
<dbReference type="Gene3D" id="3.30.40.10">
    <property type="entry name" value="Zinc/RING finger domain, C3HC4 (zinc finger)"/>
    <property type="match status" value="1"/>
</dbReference>
<dbReference type="EMBL" id="JAUESC010000001">
    <property type="protein sequence ID" value="KAK0607458.1"/>
    <property type="molecule type" value="Genomic_DNA"/>
</dbReference>
<dbReference type="GO" id="GO:0004842">
    <property type="term" value="F:ubiquitin-protein transferase activity"/>
    <property type="evidence" value="ECO:0007669"/>
    <property type="project" value="InterPro"/>
</dbReference>
<dbReference type="SUPFAM" id="SSF57850">
    <property type="entry name" value="RING/U-box"/>
    <property type="match status" value="1"/>
</dbReference>
<dbReference type="Proteomes" id="UP001168877">
    <property type="component" value="Unassembled WGS sequence"/>
</dbReference>
<dbReference type="InterPro" id="IPR001841">
    <property type="entry name" value="Znf_RING"/>
</dbReference>
<proteinExistence type="predicted"/>
<dbReference type="PANTHER" id="PTHR46798:SF20">
    <property type="entry name" value="RING-TYPE DOMAIN-CONTAINING PROTEIN"/>
    <property type="match status" value="1"/>
</dbReference>
<evidence type="ECO:0000313" key="3">
    <source>
        <dbReference type="EMBL" id="KAK0607458.1"/>
    </source>
</evidence>
<dbReference type="Pfam" id="PF17123">
    <property type="entry name" value="zf-RING_11"/>
    <property type="match status" value="1"/>
</dbReference>
<dbReference type="GO" id="GO:0008270">
    <property type="term" value="F:zinc ion binding"/>
    <property type="evidence" value="ECO:0007669"/>
    <property type="project" value="UniProtKB-KW"/>
</dbReference>
<dbReference type="AlphaFoldDB" id="A0AA39TRR4"/>
<evidence type="ECO:0000256" key="1">
    <source>
        <dbReference type="PROSITE-ProRule" id="PRU00175"/>
    </source>
</evidence>
<dbReference type="InterPro" id="IPR044274">
    <property type="entry name" value="RFI2"/>
</dbReference>
<comment type="caution">
    <text evidence="3">The sequence shown here is derived from an EMBL/GenBank/DDBJ whole genome shotgun (WGS) entry which is preliminary data.</text>
</comment>
<dbReference type="InterPro" id="IPR013083">
    <property type="entry name" value="Znf_RING/FYVE/PHD"/>
</dbReference>
<evidence type="ECO:0000313" key="4">
    <source>
        <dbReference type="Proteomes" id="UP001168877"/>
    </source>
</evidence>
<keyword evidence="1" id="KW-0479">Metal-binding</keyword>
<reference evidence="3" key="1">
    <citation type="journal article" date="2022" name="Plant J.">
        <title>Strategies of tolerance reflected in two North American maple genomes.</title>
        <authorList>
            <person name="McEvoy S.L."/>
            <person name="Sezen U.U."/>
            <person name="Trouern-Trend A."/>
            <person name="McMahon S.M."/>
            <person name="Schaberg P.G."/>
            <person name="Yang J."/>
            <person name="Wegrzyn J.L."/>
            <person name="Swenson N.G."/>
        </authorList>
    </citation>
    <scope>NUCLEOTIDE SEQUENCE</scope>
    <source>
        <strain evidence="3">NS2018</strain>
    </source>
</reference>
<accession>A0AA39TRR4</accession>
<reference evidence="3" key="2">
    <citation type="submission" date="2023-06" db="EMBL/GenBank/DDBJ databases">
        <authorList>
            <person name="Swenson N.G."/>
            <person name="Wegrzyn J.L."/>
            <person name="Mcevoy S.L."/>
        </authorList>
    </citation>
    <scope>NUCLEOTIDE SEQUENCE</scope>
    <source>
        <strain evidence="3">NS2018</strain>
        <tissue evidence="3">Leaf</tissue>
    </source>
</reference>